<comment type="subcellular location">
    <subcellularLocation>
        <location evidence="4">Secreted</location>
    </subcellularLocation>
    <subcellularLocation>
        <location evidence="4">Bacterial flagellum</location>
    </subcellularLocation>
</comment>
<accession>A0A0S6U256</accession>
<dbReference type="HOGENOM" id="CLU_011142_2_0_9"/>
<dbReference type="InterPro" id="IPR001029">
    <property type="entry name" value="Flagellin_N"/>
</dbReference>
<protein>
    <recommendedName>
        <fullName evidence="2 4">Flagellin</fullName>
    </recommendedName>
</protein>
<dbReference type="InterPro" id="IPR001492">
    <property type="entry name" value="Flagellin"/>
</dbReference>
<keyword evidence="4" id="KW-0964">Secreted</keyword>
<dbReference type="GO" id="GO:0005198">
    <property type="term" value="F:structural molecule activity"/>
    <property type="evidence" value="ECO:0007669"/>
    <property type="project" value="UniProtKB-UniRule"/>
</dbReference>
<evidence type="ECO:0000259" key="6">
    <source>
        <dbReference type="Pfam" id="PF00700"/>
    </source>
</evidence>
<dbReference type="Pfam" id="PF00669">
    <property type="entry name" value="Flagellin_N"/>
    <property type="match status" value="1"/>
</dbReference>
<dbReference type="InterPro" id="IPR042187">
    <property type="entry name" value="Flagellin_C_sub2"/>
</dbReference>
<feature type="domain" description="Flagellin C-terminal" evidence="6">
    <location>
        <begin position="223"/>
        <end position="307"/>
    </location>
</feature>
<dbReference type="PRINTS" id="PR00207">
    <property type="entry name" value="FLAGELLIN"/>
</dbReference>
<evidence type="ECO:0000256" key="4">
    <source>
        <dbReference type="RuleBase" id="RU362073"/>
    </source>
</evidence>
<dbReference type="EMBL" id="DF384213">
    <property type="protein sequence ID" value="GAE00668.1"/>
    <property type="molecule type" value="Genomic_DNA"/>
</dbReference>
<keyword evidence="7" id="KW-0966">Cell projection</keyword>
<dbReference type="GO" id="GO:0009288">
    <property type="term" value="C:bacterial-type flagellum"/>
    <property type="evidence" value="ECO:0007669"/>
    <property type="project" value="UniProtKB-SubCell"/>
</dbReference>
<feature type="domain" description="Flagellin N-terminal" evidence="5">
    <location>
        <begin position="32"/>
        <end position="168"/>
    </location>
</feature>
<comment type="function">
    <text evidence="4">Flagellin is the subunit protein which polymerizes to form the filaments of bacterial flagella.</text>
</comment>
<evidence type="ECO:0000256" key="1">
    <source>
        <dbReference type="ARBA" id="ARBA00005709"/>
    </source>
</evidence>
<dbReference type="PANTHER" id="PTHR42792:SF2">
    <property type="entry name" value="FLAGELLIN"/>
    <property type="match status" value="1"/>
</dbReference>
<organism evidence="7">
    <name type="scientific">Clostridium botulinum B str. Osaka05</name>
    <dbReference type="NCBI Taxonomy" id="1407017"/>
    <lineage>
        <taxon>Bacteria</taxon>
        <taxon>Bacillati</taxon>
        <taxon>Bacillota</taxon>
        <taxon>Clostridia</taxon>
        <taxon>Eubacteriales</taxon>
        <taxon>Clostridiaceae</taxon>
        <taxon>Clostridium</taxon>
    </lineage>
</organism>
<proteinExistence type="inferred from homology"/>
<keyword evidence="7" id="KW-0282">Flagellum</keyword>
<evidence type="ECO:0000256" key="3">
    <source>
        <dbReference type="ARBA" id="ARBA00023143"/>
    </source>
</evidence>
<comment type="similarity">
    <text evidence="1 4">Belongs to the bacterial flagellin family.</text>
</comment>
<evidence type="ECO:0000259" key="5">
    <source>
        <dbReference type="Pfam" id="PF00669"/>
    </source>
</evidence>
<dbReference type="InterPro" id="IPR046358">
    <property type="entry name" value="Flagellin_C"/>
</dbReference>
<name>A0A0S6U256_CLOBO</name>
<dbReference type="Gene3D" id="6.10.10.10">
    <property type="entry name" value="Flagellar export chaperone, C-terminal domain"/>
    <property type="match status" value="1"/>
</dbReference>
<keyword evidence="3 4" id="KW-0975">Bacterial flagellum</keyword>
<dbReference type="GO" id="GO:0005576">
    <property type="term" value="C:extracellular region"/>
    <property type="evidence" value="ECO:0007669"/>
    <property type="project" value="UniProtKB-SubCell"/>
</dbReference>
<reference evidence="7" key="1">
    <citation type="submission" date="2013-10" db="EMBL/GenBank/DDBJ databases">
        <title>Draft genome sequence of Clostridium botulinum type B strain Osaka05.</title>
        <authorList>
            <person name="Sakaguchi Y."/>
            <person name="Hosomi K."/>
            <person name="Uchiyama J."/>
            <person name="Ogura Y."/>
            <person name="Sakaguchi M."/>
            <person name="Kohda T."/>
            <person name="Mukamoto M."/>
            <person name="Misawa N."/>
            <person name="Matsuzaki S."/>
            <person name="Hayashi T."/>
            <person name="Kozaki S."/>
        </authorList>
    </citation>
    <scope>NUCLEOTIDE SEQUENCE</scope>
    <source>
        <strain evidence="7">Osaka05</strain>
    </source>
</reference>
<dbReference type="SUPFAM" id="SSF64518">
    <property type="entry name" value="Phase 1 flagellin"/>
    <property type="match status" value="1"/>
</dbReference>
<dbReference type="PANTHER" id="PTHR42792">
    <property type="entry name" value="FLAGELLIN"/>
    <property type="match status" value="1"/>
</dbReference>
<dbReference type="Pfam" id="PF00700">
    <property type="entry name" value="Flagellin_C"/>
    <property type="match status" value="1"/>
</dbReference>
<sequence>MDKCKHYDIIKIVTICEYAVCNIMRGDIVMIINHNVNAMIAYRNIMINGSLAGKAMERLASGMRINRAADDPAGLAISEKMRAQIRGLEMASRNAQDGISMIQVAEGGVNEIQSMLQRMRELAVQAANGTNSPEDLKNIQDEINELTKGIDDIAKGTEFNTIKVLNANAVDQGEVKLQIGANEGQSFGVKFRNMNSAALGIKGDKDNYGVDVSTPEKASAAIKVFDDAINKTSSFRSSLGASSNMLEHRINYLENTIINLTEAESRIRDADMAKEMMNYTKYSILQQVAQAIFSQVLKQQESTIQLLKSLNN</sequence>
<dbReference type="Gene3D" id="1.20.1330.10">
    <property type="entry name" value="f41 fragment of flagellin, N-terminal domain"/>
    <property type="match status" value="1"/>
</dbReference>
<dbReference type="Proteomes" id="UP000054164">
    <property type="component" value="Unassembled WGS sequence"/>
</dbReference>
<dbReference type="AlphaFoldDB" id="A0A0S6U256"/>
<gene>
    <name evidence="7" type="ORF">CBO05C_0358</name>
</gene>
<evidence type="ECO:0000313" key="7">
    <source>
        <dbReference type="EMBL" id="GAE00668.1"/>
    </source>
</evidence>
<keyword evidence="7" id="KW-0969">Cilium</keyword>
<evidence type="ECO:0000256" key="2">
    <source>
        <dbReference type="ARBA" id="ARBA00020110"/>
    </source>
</evidence>